<evidence type="ECO:0000313" key="4">
    <source>
        <dbReference type="EMBL" id="BCL59474.1"/>
    </source>
</evidence>
<name>A0A8D5FJS7_9BACT</name>
<evidence type="ECO:0000256" key="2">
    <source>
        <dbReference type="ARBA" id="ARBA00022908"/>
    </source>
</evidence>
<organism evidence="4 5">
    <name type="scientific">Desulfomarina profundi</name>
    <dbReference type="NCBI Taxonomy" id="2772557"/>
    <lineage>
        <taxon>Bacteria</taxon>
        <taxon>Pseudomonadati</taxon>
        <taxon>Thermodesulfobacteriota</taxon>
        <taxon>Desulfobulbia</taxon>
        <taxon>Desulfobulbales</taxon>
        <taxon>Desulfobulbaceae</taxon>
        <taxon>Desulfomarina</taxon>
    </lineage>
</organism>
<dbReference type="Pfam" id="PF00589">
    <property type="entry name" value="Phage_integrase"/>
    <property type="match status" value="1"/>
</dbReference>
<dbReference type="Proteomes" id="UP000826725">
    <property type="component" value="Chromosome"/>
</dbReference>
<dbReference type="GO" id="GO:0015074">
    <property type="term" value="P:DNA integration"/>
    <property type="evidence" value="ECO:0007669"/>
    <property type="project" value="UniProtKB-KW"/>
</dbReference>
<evidence type="ECO:0000259" key="3">
    <source>
        <dbReference type="PROSITE" id="PS51898"/>
    </source>
</evidence>
<dbReference type="GO" id="GO:0006310">
    <property type="term" value="P:DNA recombination"/>
    <property type="evidence" value="ECO:0007669"/>
    <property type="project" value="InterPro"/>
</dbReference>
<evidence type="ECO:0000256" key="1">
    <source>
        <dbReference type="ARBA" id="ARBA00008857"/>
    </source>
</evidence>
<dbReference type="CDD" id="cd00796">
    <property type="entry name" value="INT_Rci_Hp1_C"/>
    <property type="match status" value="1"/>
</dbReference>
<dbReference type="RefSeq" id="WP_228855699.1">
    <property type="nucleotide sequence ID" value="NZ_AP024086.1"/>
</dbReference>
<dbReference type="PANTHER" id="PTHR30629:SF2">
    <property type="entry name" value="PROPHAGE INTEGRASE INTS-RELATED"/>
    <property type="match status" value="1"/>
</dbReference>
<evidence type="ECO:0000313" key="5">
    <source>
        <dbReference type="Proteomes" id="UP000826725"/>
    </source>
</evidence>
<dbReference type="PANTHER" id="PTHR30629">
    <property type="entry name" value="PROPHAGE INTEGRASE"/>
    <property type="match status" value="1"/>
</dbReference>
<dbReference type="InterPro" id="IPR002104">
    <property type="entry name" value="Integrase_catalytic"/>
</dbReference>
<keyword evidence="5" id="KW-1185">Reference proteome</keyword>
<accession>A0A8D5FJS7</accession>
<comment type="similarity">
    <text evidence="1">Belongs to the 'phage' integrase family.</text>
</comment>
<dbReference type="EMBL" id="AP024086">
    <property type="protein sequence ID" value="BCL59474.1"/>
    <property type="molecule type" value="Genomic_DNA"/>
</dbReference>
<dbReference type="AlphaFoldDB" id="A0A8D5FJS7"/>
<keyword evidence="2" id="KW-0229">DNA integration</keyword>
<dbReference type="KEGG" id="dbk:DGMP_01670"/>
<dbReference type="InterPro" id="IPR050808">
    <property type="entry name" value="Phage_Integrase"/>
</dbReference>
<feature type="domain" description="Tyr recombinase" evidence="3">
    <location>
        <begin position="208"/>
        <end position="384"/>
    </location>
</feature>
<proteinExistence type="inferred from homology"/>
<dbReference type="Pfam" id="PF13356">
    <property type="entry name" value="Arm-DNA-bind_3"/>
    <property type="match status" value="1"/>
</dbReference>
<sequence>MIKNKINFTDTKLRKLNHDGSTKRLYFYDAGQPALSLCITPAGTKSFQFQAWDRARGKSVTKSIGKYPSVAINHARQLAANLLTEVNKGVDVIEAAKAIKNEDTLAVIFSRWLDVYAKPHKKSWDEDKRRYTLYIDKPLGSKPISWFSPNKIRKWHSDITKLPKQRGTGTITGTTANRALALLSTIFSQMAPERPNPCKSVKKFREQSRDRFLQPSELQRFFDGLAKPETPPTLRDYLLLSIYTGARRNNVMQMKWVDIDFDQHLWRIPASQSKNAEVMIVPLVAPAIQILKTRKAKTSSVFVFDSSRSKSGHIEEPKRAWKSLLKRANLSDVRIHDLRRTMGSYQTMTGASSTVVGKTLGHKSQSATAVYARLNLDPVRSSMEAAVEMMEASRELREKVVNIKEK</sequence>
<dbReference type="GO" id="GO:0003677">
    <property type="term" value="F:DNA binding"/>
    <property type="evidence" value="ECO:0007669"/>
    <property type="project" value="InterPro"/>
</dbReference>
<protein>
    <submittedName>
        <fullName evidence="4">Integrase</fullName>
    </submittedName>
</protein>
<reference evidence="4" key="1">
    <citation type="submission" date="2020-09" db="EMBL/GenBank/DDBJ databases">
        <title>Desulfogranum mesoprofundum gen. nov., sp. nov., a novel mesophilic, sulfate-reducing chemolithoautotroph isolated from a deep-sea hydrothermal vent chimney in the Suiyo Seamount.</title>
        <authorList>
            <person name="Hashimoto Y."/>
            <person name="Nakagawa S."/>
        </authorList>
    </citation>
    <scope>NUCLEOTIDE SEQUENCE</scope>
    <source>
        <strain evidence="4">KT2</strain>
    </source>
</reference>
<dbReference type="PROSITE" id="PS51898">
    <property type="entry name" value="TYR_RECOMBINASE"/>
    <property type="match status" value="1"/>
</dbReference>
<gene>
    <name evidence="4" type="ORF">DGMP_01670</name>
</gene>
<dbReference type="InterPro" id="IPR025166">
    <property type="entry name" value="Integrase_DNA_bind_dom"/>
</dbReference>